<accession>A0A2Z4FNV0</accession>
<dbReference type="AlphaFoldDB" id="A0A2Z4FNV0"/>
<protein>
    <submittedName>
        <fullName evidence="2">Uncharacterized protein</fullName>
    </submittedName>
</protein>
<dbReference type="Gene3D" id="2.130.10.10">
    <property type="entry name" value="YVTN repeat-like/Quinoprotein amine dehydrogenase"/>
    <property type="match status" value="4"/>
</dbReference>
<dbReference type="SUPFAM" id="SSF50998">
    <property type="entry name" value="Quinoprotein alcohol dehydrogenase-like"/>
    <property type="match status" value="1"/>
</dbReference>
<evidence type="ECO:0000313" key="2">
    <source>
        <dbReference type="EMBL" id="AWV90687.1"/>
    </source>
</evidence>
<dbReference type="OrthoDB" id="9765809at2"/>
<dbReference type="InterPro" id="IPR036322">
    <property type="entry name" value="WD40_repeat_dom_sf"/>
</dbReference>
<reference evidence="2 3" key="1">
    <citation type="submission" date="2018-06" db="EMBL/GenBank/DDBJ databases">
        <title>Lujinxingia sediminis gen. nov. sp. nov., a new facultative anaerobic member of the class Deltaproteobacteria, and proposal of Lujinxingaceae fam. nov.</title>
        <authorList>
            <person name="Guo L.-Y."/>
            <person name="Li C.-M."/>
            <person name="Wang S."/>
            <person name="Du Z.-J."/>
        </authorList>
    </citation>
    <scope>NUCLEOTIDE SEQUENCE [LARGE SCALE GENOMIC DNA]</scope>
    <source>
        <strain evidence="2 3">FA350</strain>
    </source>
</reference>
<proteinExistence type="predicted"/>
<dbReference type="InterPro" id="IPR015943">
    <property type="entry name" value="WD40/YVTN_repeat-like_dom_sf"/>
</dbReference>
<dbReference type="RefSeq" id="WP_111336278.1">
    <property type="nucleotide sequence ID" value="NZ_CP030032.1"/>
</dbReference>
<evidence type="ECO:0000313" key="3">
    <source>
        <dbReference type="Proteomes" id="UP000249799"/>
    </source>
</evidence>
<dbReference type="KEGG" id="bsed:DN745_15740"/>
<keyword evidence="3" id="KW-1185">Reference proteome</keyword>
<dbReference type="SUPFAM" id="SSF50978">
    <property type="entry name" value="WD40 repeat-like"/>
    <property type="match status" value="1"/>
</dbReference>
<dbReference type="Pfam" id="PF00400">
    <property type="entry name" value="WD40"/>
    <property type="match status" value="7"/>
</dbReference>
<name>A0A2Z4FNV0_9DELT</name>
<dbReference type="PROSITE" id="PS50294">
    <property type="entry name" value="WD_REPEATS_REGION"/>
    <property type="match status" value="3"/>
</dbReference>
<dbReference type="PANTHER" id="PTHR22847:SF637">
    <property type="entry name" value="WD REPEAT DOMAIN 5B"/>
    <property type="match status" value="1"/>
</dbReference>
<feature type="compositionally biased region" description="Low complexity" evidence="1">
    <location>
        <begin position="577"/>
        <end position="586"/>
    </location>
</feature>
<dbReference type="InterPro" id="IPR011047">
    <property type="entry name" value="Quinoprotein_ADH-like_sf"/>
</dbReference>
<organism evidence="2 3">
    <name type="scientific">Bradymonas sediminis</name>
    <dbReference type="NCBI Taxonomy" id="1548548"/>
    <lineage>
        <taxon>Bacteria</taxon>
        <taxon>Deltaproteobacteria</taxon>
        <taxon>Bradymonadales</taxon>
        <taxon>Bradymonadaceae</taxon>
        <taxon>Bradymonas</taxon>
    </lineage>
</organism>
<evidence type="ECO:0000256" key="1">
    <source>
        <dbReference type="SAM" id="MobiDB-lite"/>
    </source>
</evidence>
<dbReference type="PANTHER" id="PTHR22847">
    <property type="entry name" value="WD40 REPEAT PROTEIN"/>
    <property type="match status" value="1"/>
</dbReference>
<dbReference type="SMART" id="SM00320">
    <property type="entry name" value="WD40"/>
    <property type="match status" value="9"/>
</dbReference>
<gene>
    <name evidence="2" type="ORF">DN745_15740</name>
</gene>
<dbReference type="InterPro" id="IPR001680">
    <property type="entry name" value="WD40_rpt"/>
</dbReference>
<feature type="region of interest" description="Disordered" evidence="1">
    <location>
        <begin position="566"/>
        <end position="586"/>
    </location>
</feature>
<dbReference type="EMBL" id="CP030032">
    <property type="protein sequence ID" value="AWV90687.1"/>
    <property type="molecule type" value="Genomic_DNA"/>
</dbReference>
<sequence>MLNRVQYGHDPQTDRFALAIGSQSIGVWELAPVEDLSTQVSASARTKRPRRTPALTISTPTPGMTGLVFLAPTVLLSVHESGDFVAWRIADAHGHLLERVELLWEFRLPLKPCMTEVHGGYGREDFRIAVGTKSGTLLMLLPRAEAQPEVACASGAHQSEITALAFSPGGTALASAGRDRLIKLWDAREFEAPQDGTSRRLRVTQELSGSEAWPLCLGFSHAGDRLASGGMDHDLNLWKVGAGVEHPLLGSVIEHYGWIVDLAWSPDDSAIATASWDNSVGIFEPAGLSRRASLSAHRDYVSTVHFAAGSDALISGGYDGYINRWNWREGTVEASAKAHSDWLLNIHAPEATRIISVSSDYSAAVWGSADLRRLERLEGNPIGGYFAEEALGLNGYSEAGLSSEFSGGFSEVSDGSSFPDAFDAFGAQEPADAFGEELEEESVAEEIFAEPSAAAGATPEEPEPVFEDALRQESEAQEDVQEDAQDIRVDLSQALAEAEEEGGEAHAALAEFFDDIPADLGLGMVSSSASLAVEAPEPAQDDDGAPAVSFETVKMQSVAIDEVAARDREHATKTTPSRNRAANSLSSRLKARLSAELPAVQAPASPAESKKKVAETTPIYLGSIGSQAEAETTPETQVLPAIGFDLQSDVFEEFGEALNQAAPEVVQTSEPAQVVGEDAPKPAGNAFGDRSGTATRAIPIGPRDSAPVMPETQAMPAVARAPEFADSPAQQRVGLDEETAPRRVGLSEEFETPTRMVLLPETDEQEPKMQLGSAFAKLRAGKLFGPDAHRLSAGQGGGSGLLEIPDLRDAGLAPESEGVELIDTDFKDIWERRWTPSAPGMAIIARSVAPTQHYELACEFESPHRQLTSLALDTKRKLIASCGADGRVVIWKFDGEEKHRFEVADAKLNVVVFAAGATLIYAGDDAGVLHGWVLPQKTLGSAGVLRHARRHAHSSGLTSLAFSPDEKALLSGSVDGQVRVWGVDNAPLLRSLDAHDSAVSAVLFAEQSVLSAGHDGFVKRWNRAGAQIDLAQADAKILAMAARCGNLIWGSEGGRVWTREEKGEATLELMAHQGAVRAVAVSTMGEPVSAGTDGCVHIYARAYTRPFQTIESGAPIATVKRAGNYVIIGNADGQIAVYKRG</sequence>
<dbReference type="Proteomes" id="UP000249799">
    <property type="component" value="Chromosome"/>
</dbReference>
<dbReference type="PROSITE" id="PS50082">
    <property type="entry name" value="WD_REPEATS_2"/>
    <property type="match status" value="5"/>
</dbReference>